<evidence type="ECO:0000313" key="5">
    <source>
        <dbReference type="Proteomes" id="UP000695022"/>
    </source>
</evidence>
<proteinExistence type="inferred from homology"/>
<evidence type="ECO:0000256" key="1">
    <source>
        <dbReference type="ARBA" id="ARBA00006502"/>
    </source>
</evidence>
<dbReference type="GeneID" id="106817154"/>
<evidence type="ECO:0000259" key="4">
    <source>
        <dbReference type="Pfam" id="PF15477"/>
    </source>
</evidence>
<feature type="region of interest" description="Disordered" evidence="3">
    <location>
        <begin position="118"/>
        <end position="184"/>
    </location>
</feature>
<feature type="compositionally biased region" description="Basic and acidic residues" evidence="3">
    <location>
        <begin position="1"/>
        <end position="13"/>
    </location>
</feature>
<dbReference type="PANTHER" id="PTHR22175:SF0">
    <property type="entry name" value="SMALL ACIDIC PROTEIN"/>
    <property type="match status" value="1"/>
</dbReference>
<dbReference type="Proteomes" id="UP000695022">
    <property type="component" value="Unplaced"/>
</dbReference>
<dbReference type="RefSeq" id="XP_014677295.1">
    <property type="nucleotide sequence ID" value="XM_014821809.1"/>
</dbReference>
<keyword evidence="5" id="KW-1185">Reference proteome</keyword>
<dbReference type="InterPro" id="IPR026714">
    <property type="entry name" value="SMAP"/>
</dbReference>
<accession>A0ABM1EYM4</accession>
<comment type="similarity">
    <text evidence="1">Belongs to the SMAP family.</text>
</comment>
<dbReference type="Pfam" id="PF15477">
    <property type="entry name" value="SMAP"/>
    <property type="match status" value="1"/>
</dbReference>
<feature type="compositionally biased region" description="Basic and acidic residues" evidence="3">
    <location>
        <begin position="124"/>
        <end position="146"/>
    </location>
</feature>
<reference evidence="6" key="1">
    <citation type="submission" date="2025-08" db="UniProtKB">
        <authorList>
            <consortium name="RefSeq"/>
        </authorList>
    </citation>
    <scope>IDENTIFICATION</scope>
</reference>
<name>A0ABM1EYM4_PRICU</name>
<dbReference type="InterPro" id="IPR028124">
    <property type="entry name" value="SMAP_dom"/>
</dbReference>
<gene>
    <name evidence="6" type="primary">LOC106817154</name>
</gene>
<organism evidence="5 6">
    <name type="scientific">Priapulus caudatus</name>
    <name type="common">Priapulid worm</name>
    <dbReference type="NCBI Taxonomy" id="37621"/>
    <lineage>
        <taxon>Eukaryota</taxon>
        <taxon>Metazoa</taxon>
        <taxon>Ecdysozoa</taxon>
        <taxon>Scalidophora</taxon>
        <taxon>Priapulida</taxon>
        <taxon>Priapulimorpha</taxon>
        <taxon>Priapulimorphida</taxon>
        <taxon>Priapulidae</taxon>
        <taxon>Priapulus</taxon>
    </lineage>
</organism>
<evidence type="ECO:0000313" key="6">
    <source>
        <dbReference type="RefSeq" id="XP_014677295.1"/>
    </source>
</evidence>
<protein>
    <recommendedName>
        <fullName evidence="2">Small acidic protein</fullName>
    </recommendedName>
</protein>
<dbReference type="PANTHER" id="PTHR22175">
    <property type="entry name" value="SMALL ACIDIC PROTEIN-RELATED"/>
    <property type="match status" value="1"/>
</dbReference>
<evidence type="ECO:0000256" key="3">
    <source>
        <dbReference type="SAM" id="MobiDB-lite"/>
    </source>
</evidence>
<feature type="domain" description="Small acidic protein-like" evidence="4">
    <location>
        <begin position="44"/>
        <end position="122"/>
    </location>
</feature>
<sequence>MADKDVDSETGDKEECDCGDANSNKRGTKRPVSPVEKVQSANNWEAADLGNEDRKNKFLRLMGSGKKDHAGKLHIQPIPATEAHLRTQEEQAKLEAELEQQFEEGREHRVLERKTHYHVGLGFHENEKSKDETIPEGDTPKGKDVDPPAVTDESDAKPSTTEKTPEKDTMAKPTLTFVKSSETS</sequence>
<feature type="region of interest" description="Disordered" evidence="3">
    <location>
        <begin position="1"/>
        <end position="91"/>
    </location>
</feature>
<evidence type="ECO:0000256" key="2">
    <source>
        <dbReference type="ARBA" id="ARBA00016161"/>
    </source>
</evidence>